<dbReference type="Pfam" id="PF08100">
    <property type="entry name" value="Dimerisation"/>
    <property type="match status" value="1"/>
</dbReference>
<evidence type="ECO:0000256" key="2">
    <source>
        <dbReference type="ARBA" id="ARBA00022679"/>
    </source>
</evidence>
<dbReference type="EMBL" id="KZ305029">
    <property type="protein sequence ID" value="PIA50828.1"/>
    <property type="molecule type" value="Genomic_DNA"/>
</dbReference>
<protein>
    <recommendedName>
        <fullName evidence="10">O-methyltransferase domain-containing protein</fullName>
    </recommendedName>
</protein>
<keyword evidence="2" id="KW-0808">Transferase</keyword>
<evidence type="ECO:0008006" key="10">
    <source>
        <dbReference type="Google" id="ProtNLM"/>
    </source>
</evidence>
<evidence type="ECO:0000313" key="8">
    <source>
        <dbReference type="EMBL" id="PIA50828.1"/>
    </source>
</evidence>
<evidence type="ECO:0000313" key="9">
    <source>
        <dbReference type="Proteomes" id="UP000230069"/>
    </source>
</evidence>
<evidence type="ECO:0000256" key="5">
    <source>
        <dbReference type="PIRSR" id="PIRSR005739-1"/>
    </source>
</evidence>
<dbReference type="GO" id="GO:0046983">
    <property type="term" value="F:protein dimerization activity"/>
    <property type="evidence" value="ECO:0007669"/>
    <property type="project" value="InterPro"/>
</dbReference>
<dbReference type="Pfam" id="PF00891">
    <property type="entry name" value="Methyltransf_2"/>
    <property type="match status" value="1"/>
</dbReference>
<dbReference type="GO" id="GO:0032259">
    <property type="term" value="P:methylation"/>
    <property type="evidence" value="ECO:0007669"/>
    <property type="project" value="UniProtKB-KW"/>
</dbReference>
<evidence type="ECO:0000259" key="6">
    <source>
        <dbReference type="Pfam" id="PF00891"/>
    </source>
</evidence>
<dbReference type="InterPro" id="IPR016461">
    <property type="entry name" value="COMT-like"/>
</dbReference>
<dbReference type="PANTHER" id="PTHR11746">
    <property type="entry name" value="O-METHYLTRANSFERASE"/>
    <property type="match status" value="1"/>
</dbReference>
<dbReference type="InterPro" id="IPR029063">
    <property type="entry name" value="SAM-dependent_MTases_sf"/>
</dbReference>
<dbReference type="GO" id="GO:0008171">
    <property type="term" value="F:O-methyltransferase activity"/>
    <property type="evidence" value="ECO:0007669"/>
    <property type="project" value="InterPro"/>
</dbReference>
<proteinExistence type="inferred from homology"/>
<keyword evidence="1" id="KW-0489">Methyltransferase</keyword>
<dbReference type="OrthoDB" id="1606438at2759"/>
<dbReference type="FunCoup" id="A0A2G5E4X6">
    <property type="interactions" value="550"/>
</dbReference>
<organism evidence="8 9">
    <name type="scientific">Aquilegia coerulea</name>
    <name type="common">Rocky mountain columbine</name>
    <dbReference type="NCBI Taxonomy" id="218851"/>
    <lineage>
        <taxon>Eukaryota</taxon>
        <taxon>Viridiplantae</taxon>
        <taxon>Streptophyta</taxon>
        <taxon>Embryophyta</taxon>
        <taxon>Tracheophyta</taxon>
        <taxon>Spermatophyta</taxon>
        <taxon>Magnoliopsida</taxon>
        <taxon>Ranunculales</taxon>
        <taxon>Ranunculaceae</taxon>
        <taxon>Thalictroideae</taxon>
        <taxon>Aquilegia</taxon>
    </lineage>
</organism>
<comment type="similarity">
    <text evidence="4">Belongs to the class I-like SAM-binding methyltransferase superfamily. Cation-independent O-methyltransferase family.</text>
</comment>
<dbReference type="InterPro" id="IPR001077">
    <property type="entry name" value="COMT_C"/>
</dbReference>
<dbReference type="Gene3D" id="3.40.50.150">
    <property type="entry name" value="Vaccinia Virus protein VP39"/>
    <property type="match status" value="1"/>
</dbReference>
<feature type="active site" description="Proton acceptor" evidence="5">
    <location>
        <position position="260"/>
    </location>
</feature>
<dbReference type="Proteomes" id="UP000230069">
    <property type="component" value="Unassembled WGS sequence"/>
</dbReference>
<keyword evidence="9" id="KW-1185">Reference proteome</keyword>
<dbReference type="InterPro" id="IPR012967">
    <property type="entry name" value="COMT_dimerisation"/>
</dbReference>
<feature type="domain" description="O-methyltransferase C-terminal" evidence="6">
    <location>
        <begin position="131"/>
        <end position="337"/>
    </location>
</feature>
<dbReference type="STRING" id="218851.A0A2G5E4X6"/>
<dbReference type="Gene3D" id="1.10.10.10">
    <property type="entry name" value="Winged helix-like DNA-binding domain superfamily/Winged helix DNA-binding domain"/>
    <property type="match status" value="1"/>
</dbReference>
<gene>
    <name evidence="8" type="ORF">AQUCO_01200236v1</name>
</gene>
<dbReference type="InParanoid" id="A0A2G5E4X6"/>
<evidence type="ECO:0000256" key="3">
    <source>
        <dbReference type="ARBA" id="ARBA00022691"/>
    </source>
</evidence>
<dbReference type="InterPro" id="IPR036390">
    <property type="entry name" value="WH_DNA-bd_sf"/>
</dbReference>
<sequence length="355" mass="39357">MGELREKELIMVKEKEDAEGVDRAWKYVLGYVEMAVVKCAVELGIFDVIENHEVPTTLNDLSGVLACSSLLLHRIMRFLVHQNLLKERYTSDGIKSYDLTPLARVFTRHGEHSMRDLLLFLSSPVSLAPLHYLSGRVRNGTAAFEAAHGEDVWEYASKHPEYSKLISGAMTCDARVSVPVIVDGCAGLFDGINTVVDVGGANGTSLGVLVKAFPWIKGINFDLPHVVSVAPEINGVEHIGGGMFEVVPKAEAAFMKWVLHDWGDDECVQILRNCRDAVLDADKDKVIIVEAVIREDEESKLKHLGLMLDMMMMAHTNNGKERTQEEWGCILTKAGFSRFTVKPIHALQSVIIAYP</sequence>
<dbReference type="PIRSF" id="PIRSF005739">
    <property type="entry name" value="O-mtase"/>
    <property type="match status" value="1"/>
</dbReference>
<dbReference type="InterPro" id="IPR036388">
    <property type="entry name" value="WH-like_DNA-bd_sf"/>
</dbReference>
<dbReference type="FunFam" id="3.40.50.150:FF:000294">
    <property type="entry name" value="O-methyltransferase family protein"/>
    <property type="match status" value="1"/>
</dbReference>
<name>A0A2G5E4X6_AQUCA</name>
<dbReference type="PROSITE" id="PS51683">
    <property type="entry name" value="SAM_OMT_II"/>
    <property type="match status" value="1"/>
</dbReference>
<dbReference type="AlphaFoldDB" id="A0A2G5E4X6"/>
<dbReference type="SUPFAM" id="SSF46785">
    <property type="entry name" value="Winged helix' DNA-binding domain"/>
    <property type="match status" value="1"/>
</dbReference>
<evidence type="ECO:0000256" key="4">
    <source>
        <dbReference type="ARBA" id="ARBA00038277"/>
    </source>
</evidence>
<accession>A0A2G5E4X6</accession>
<feature type="domain" description="O-methyltransferase dimerisation" evidence="7">
    <location>
        <begin position="25"/>
        <end position="108"/>
    </location>
</feature>
<dbReference type="SUPFAM" id="SSF53335">
    <property type="entry name" value="S-adenosyl-L-methionine-dependent methyltransferases"/>
    <property type="match status" value="1"/>
</dbReference>
<evidence type="ECO:0000259" key="7">
    <source>
        <dbReference type="Pfam" id="PF08100"/>
    </source>
</evidence>
<reference evidence="8 9" key="1">
    <citation type="submission" date="2017-09" db="EMBL/GenBank/DDBJ databases">
        <title>WGS assembly of Aquilegia coerulea Goldsmith.</title>
        <authorList>
            <person name="Hodges S."/>
            <person name="Kramer E."/>
            <person name="Nordborg M."/>
            <person name="Tomkins J."/>
            <person name="Borevitz J."/>
            <person name="Derieg N."/>
            <person name="Yan J."/>
            <person name="Mihaltcheva S."/>
            <person name="Hayes R.D."/>
            <person name="Rokhsar D."/>
        </authorList>
    </citation>
    <scope>NUCLEOTIDE SEQUENCE [LARGE SCALE GENOMIC DNA]</scope>
    <source>
        <strain evidence="9">cv. Goldsmith</strain>
    </source>
</reference>
<evidence type="ECO:0000256" key="1">
    <source>
        <dbReference type="ARBA" id="ARBA00022603"/>
    </source>
</evidence>
<keyword evidence="3" id="KW-0949">S-adenosyl-L-methionine</keyword>